<evidence type="ECO:0000313" key="1">
    <source>
        <dbReference type="EMBL" id="KAI0084613.1"/>
    </source>
</evidence>
<sequence>MASVFEAVQEPFIDLDRLEDSLPRDKEFVGCLLIGPTQPMPDPNLRRLQDGMNERLYLLTVINGKQSFFTFVYRPGIPERLPVKNVNNLFFYIDSGDLPLFTYITPRVNYRPNTNFLGAGHEVLGGADVMLTKHRALGHEERGQAPVGPREAAHALCDLARRLGWDGGHQSQGRRWCRWRDCDLAVRI</sequence>
<proteinExistence type="predicted"/>
<protein>
    <submittedName>
        <fullName evidence="1">Uncharacterized protein</fullName>
    </submittedName>
</protein>
<name>A0ACB8TRD1_9APHY</name>
<organism evidence="1 2">
    <name type="scientific">Irpex rosettiformis</name>
    <dbReference type="NCBI Taxonomy" id="378272"/>
    <lineage>
        <taxon>Eukaryota</taxon>
        <taxon>Fungi</taxon>
        <taxon>Dikarya</taxon>
        <taxon>Basidiomycota</taxon>
        <taxon>Agaricomycotina</taxon>
        <taxon>Agaricomycetes</taxon>
        <taxon>Polyporales</taxon>
        <taxon>Irpicaceae</taxon>
        <taxon>Irpex</taxon>
    </lineage>
</organism>
<comment type="caution">
    <text evidence="1">The sequence shown here is derived from an EMBL/GenBank/DDBJ whole genome shotgun (WGS) entry which is preliminary data.</text>
</comment>
<dbReference type="EMBL" id="MU274940">
    <property type="protein sequence ID" value="KAI0084613.1"/>
    <property type="molecule type" value="Genomic_DNA"/>
</dbReference>
<accession>A0ACB8TRD1</accession>
<gene>
    <name evidence="1" type="ORF">BDY19DRAFT_1025536</name>
</gene>
<dbReference type="Proteomes" id="UP001055072">
    <property type="component" value="Unassembled WGS sequence"/>
</dbReference>
<reference evidence="1" key="1">
    <citation type="journal article" date="2021" name="Environ. Microbiol.">
        <title>Gene family expansions and transcriptome signatures uncover fungal adaptations to wood decay.</title>
        <authorList>
            <person name="Hage H."/>
            <person name="Miyauchi S."/>
            <person name="Viragh M."/>
            <person name="Drula E."/>
            <person name="Min B."/>
            <person name="Chaduli D."/>
            <person name="Navarro D."/>
            <person name="Favel A."/>
            <person name="Norest M."/>
            <person name="Lesage-Meessen L."/>
            <person name="Balint B."/>
            <person name="Merenyi Z."/>
            <person name="de Eugenio L."/>
            <person name="Morin E."/>
            <person name="Martinez A.T."/>
            <person name="Baldrian P."/>
            <person name="Stursova M."/>
            <person name="Martinez M.J."/>
            <person name="Novotny C."/>
            <person name="Magnuson J.K."/>
            <person name="Spatafora J.W."/>
            <person name="Maurice S."/>
            <person name="Pangilinan J."/>
            <person name="Andreopoulos W."/>
            <person name="LaButti K."/>
            <person name="Hundley H."/>
            <person name="Na H."/>
            <person name="Kuo A."/>
            <person name="Barry K."/>
            <person name="Lipzen A."/>
            <person name="Henrissat B."/>
            <person name="Riley R."/>
            <person name="Ahrendt S."/>
            <person name="Nagy L.G."/>
            <person name="Grigoriev I.V."/>
            <person name="Martin F."/>
            <person name="Rosso M.N."/>
        </authorList>
    </citation>
    <scope>NUCLEOTIDE SEQUENCE</scope>
    <source>
        <strain evidence="1">CBS 384.51</strain>
    </source>
</reference>
<keyword evidence="2" id="KW-1185">Reference proteome</keyword>
<evidence type="ECO:0000313" key="2">
    <source>
        <dbReference type="Proteomes" id="UP001055072"/>
    </source>
</evidence>